<sequence length="109" mass="12598">MESFNWKIRPGMRAEREPRVQTIRFGDGYEQRRADGLNVLQSRYAIMLSGPHATMQAVENFLIRHSGVRAFLWQPPGQPDPAVFVCRRWSAVRLARRTEITGEFEQVPA</sequence>
<organism evidence="1 2">
    <name type="scientific">Pantoea latae</name>
    <dbReference type="NCBI Taxonomy" id="1964541"/>
    <lineage>
        <taxon>Bacteria</taxon>
        <taxon>Pseudomonadati</taxon>
        <taxon>Pseudomonadota</taxon>
        <taxon>Gammaproteobacteria</taxon>
        <taxon>Enterobacterales</taxon>
        <taxon>Erwiniaceae</taxon>
        <taxon>Pantoea</taxon>
    </lineage>
</organism>
<accession>A0A1V9DET8</accession>
<dbReference type="Pfam" id="PF05939">
    <property type="entry name" value="Phage_min_tail"/>
    <property type="match status" value="1"/>
</dbReference>
<protein>
    <submittedName>
        <fullName evidence="1">Phage tail protein</fullName>
    </submittedName>
</protein>
<dbReference type="OrthoDB" id="8607203at2"/>
<dbReference type="Proteomes" id="UP000192769">
    <property type="component" value="Unassembled WGS sequence"/>
</dbReference>
<dbReference type="RefSeq" id="WP_081140179.1">
    <property type="nucleotide sequence ID" value="NZ_MWUE01000022.1"/>
</dbReference>
<dbReference type="EMBL" id="MWUE01000022">
    <property type="protein sequence ID" value="OQP32387.1"/>
    <property type="molecule type" value="Genomic_DNA"/>
</dbReference>
<evidence type="ECO:0000313" key="2">
    <source>
        <dbReference type="Proteomes" id="UP000192769"/>
    </source>
</evidence>
<proteinExistence type="predicted"/>
<gene>
    <name evidence="1" type="ORF">B2J69_14030</name>
</gene>
<keyword evidence="2" id="KW-1185">Reference proteome</keyword>
<comment type="caution">
    <text evidence="1">The sequence shown here is derived from an EMBL/GenBank/DDBJ whole genome shotgun (WGS) entry which is preliminary data.</text>
</comment>
<evidence type="ECO:0000313" key="1">
    <source>
        <dbReference type="EMBL" id="OQP32387.1"/>
    </source>
</evidence>
<dbReference type="InterPro" id="IPR010265">
    <property type="entry name" value="Phage_lambda_TipM"/>
</dbReference>
<reference evidence="1 2" key="1">
    <citation type="submission" date="2017-02" db="EMBL/GenBank/DDBJ databases">
        <title>Whole genome shotgun sequence of Pantoea agglomerans strain AS1 isolated from a cycad, Zamia floridana in Central Florida, USA.</title>
        <authorList>
            <person name="Lata P."/>
            <person name="Govindarajan S."/>
            <person name="Qi F."/>
            <person name="Li J.-L."/>
            <person name="Maurya S.K."/>
            <person name="Sahoo M.K."/>
        </authorList>
    </citation>
    <scope>NUCLEOTIDE SEQUENCE [LARGE SCALE GENOMIC DNA]</scope>
    <source>
        <strain evidence="1 2">AS1</strain>
    </source>
</reference>
<dbReference type="AlphaFoldDB" id="A0A1V9DET8"/>
<name>A0A1V9DET8_9GAMM</name>